<evidence type="ECO:0000256" key="2">
    <source>
        <dbReference type="SAM" id="Phobius"/>
    </source>
</evidence>
<dbReference type="OrthoDB" id="981213at2"/>
<keyword evidence="2" id="KW-0812">Transmembrane</keyword>
<sequence>MKKIQYHIIFLVIFSIVGINWALAQNNNEEASLDQGNIEGQFDYTINKSSKYQEYRVVKTAWLYKLKSNVLDSISALQNEIAQLGIKIDSLNQHISSVTQDLINTQDELDQTIRSKNSIPFLGMEIQKGKYNAIMWSLVIILLLAGAFLFLLFKRSNYVTKQMQEKYADLEKEFEAHRQRVLEKEKRIARQHLNEINKLRGRQ</sequence>
<keyword evidence="2" id="KW-1133">Transmembrane helix</keyword>
<dbReference type="RefSeq" id="WP_010526959.1">
    <property type="nucleotide sequence ID" value="NZ_AFSL01000024.1"/>
</dbReference>
<keyword evidence="2" id="KW-0472">Membrane</keyword>
<proteinExistence type="predicted"/>
<dbReference type="eggNOG" id="ENOG502ZC2G">
    <property type="taxonomic scope" value="Bacteria"/>
</dbReference>
<keyword evidence="4" id="KW-1185">Reference proteome</keyword>
<name>A0A1I1UMD5_9BACT</name>
<dbReference type="STRING" id="385682.SAMN05444380_101133"/>
<dbReference type="AlphaFoldDB" id="A0A1I1UMD5"/>
<organism evidence="3 4">
    <name type="scientific">Thermophagus xiamenensis</name>
    <dbReference type="NCBI Taxonomy" id="385682"/>
    <lineage>
        <taxon>Bacteria</taxon>
        <taxon>Pseudomonadati</taxon>
        <taxon>Bacteroidota</taxon>
        <taxon>Bacteroidia</taxon>
        <taxon>Marinilabiliales</taxon>
        <taxon>Marinilabiliaceae</taxon>
        <taxon>Thermophagus</taxon>
    </lineage>
</organism>
<accession>A0A1I1UMD5</accession>
<dbReference type="InParanoid" id="A0A1I1UMD5"/>
<dbReference type="Proteomes" id="UP000181976">
    <property type="component" value="Unassembled WGS sequence"/>
</dbReference>
<gene>
    <name evidence="3" type="ORF">SAMN05444380_101133</name>
</gene>
<evidence type="ECO:0000313" key="4">
    <source>
        <dbReference type="Proteomes" id="UP000181976"/>
    </source>
</evidence>
<protein>
    <recommendedName>
        <fullName evidence="5">tRNA (Guanine-N1)-methyltransferase</fullName>
    </recommendedName>
</protein>
<keyword evidence="1" id="KW-0175">Coiled coil</keyword>
<evidence type="ECO:0000313" key="3">
    <source>
        <dbReference type="EMBL" id="SFD71991.1"/>
    </source>
</evidence>
<feature type="transmembrane region" description="Helical" evidence="2">
    <location>
        <begin position="133"/>
        <end position="153"/>
    </location>
</feature>
<evidence type="ECO:0008006" key="5">
    <source>
        <dbReference type="Google" id="ProtNLM"/>
    </source>
</evidence>
<feature type="coiled-coil region" evidence="1">
    <location>
        <begin position="160"/>
        <end position="202"/>
    </location>
</feature>
<dbReference type="EMBL" id="FONA01000001">
    <property type="protein sequence ID" value="SFD71991.1"/>
    <property type="molecule type" value="Genomic_DNA"/>
</dbReference>
<reference evidence="3 4" key="1">
    <citation type="submission" date="2016-10" db="EMBL/GenBank/DDBJ databases">
        <authorList>
            <person name="de Groot N.N."/>
        </authorList>
    </citation>
    <scope>NUCLEOTIDE SEQUENCE [LARGE SCALE GENOMIC DNA]</scope>
    <source>
        <strain evidence="3 4">DSM 19012</strain>
    </source>
</reference>
<evidence type="ECO:0000256" key="1">
    <source>
        <dbReference type="SAM" id="Coils"/>
    </source>
</evidence>